<protein>
    <submittedName>
        <fullName evidence="1">Succinyl-CoA ligase-like protein subunit alpha</fullName>
    </submittedName>
</protein>
<evidence type="ECO:0000313" key="1">
    <source>
        <dbReference type="EMBL" id="OCK86916.1"/>
    </source>
</evidence>
<dbReference type="Proteomes" id="UP000250078">
    <property type="component" value="Unassembled WGS sequence"/>
</dbReference>
<name>A0ACC8EL97_9PEZI</name>
<evidence type="ECO:0000313" key="2">
    <source>
        <dbReference type="Proteomes" id="UP000250078"/>
    </source>
</evidence>
<reference evidence="1 2" key="1">
    <citation type="journal article" date="2016" name="Nat. Commun.">
        <title>Ectomycorrhizal ecology is imprinted in the genome of the dominant symbiotic fungus Cenococcum geophilum.</title>
        <authorList>
            <consortium name="DOE Joint Genome Institute"/>
            <person name="Peter M."/>
            <person name="Kohler A."/>
            <person name="Ohm R.A."/>
            <person name="Kuo A."/>
            <person name="Krutzmann J."/>
            <person name="Morin E."/>
            <person name="Arend M."/>
            <person name="Barry K.W."/>
            <person name="Binder M."/>
            <person name="Choi C."/>
            <person name="Clum A."/>
            <person name="Copeland A."/>
            <person name="Grisel N."/>
            <person name="Haridas S."/>
            <person name="Kipfer T."/>
            <person name="LaButti K."/>
            <person name="Lindquist E."/>
            <person name="Lipzen A."/>
            <person name="Maire R."/>
            <person name="Meier B."/>
            <person name="Mihaltcheva S."/>
            <person name="Molinier V."/>
            <person name="Murat C."/>
            <person name="Poggeler S."/>
            <person name="Quandt C.A."/>
            <person name="Sperisen C."/>
            <person name="Tritt A."/>
            <person name="Tisserant E."/>
            <person name="Crous P.W."/>
            <person name="Henrissat B."/>
            <person name="Nehls U."/>
            <person name="Egli S."/>
            <person name="Spatafora J.W."/>
            <person name="Grigoriev I.V."/>
            <person name="Martin F.M."/>
        </authorList>
    </citation>
    <scope>NUCLEOTIDE SEQUENCE [LARGE SCALE GENOMIC DNA]</scope>
    <source>
        <strain evidence="1 2">1.58</strain>
    </source>
</reference>
<proteinExistence type="predicted"/>
<organism evidence="1 2">
    <name type="scientific">Cenococcum geophilum 1.58</name>
    <dbReference type="NCBI Taxonomy" id="794803"/>
    <lineage>
        <taxon>Eukaryota</taxon>
        <taxon>Fungi</taxon>
        <taxon>Dikarya</taxon>
        <taxon>Ascomycota</taxon>
        <taxon>Pezizomycotina</taxon>
        <taxon>Dothideomycetes</taxon>
        <taxon>Pleosporomycetidae</taxon>
        <taxon>Gloniales</taxon>
        <taxon>Gloniaceae</taxon>
        <taxon>Cenococcum</taxon>
    </lineage>
</organism>
<accession>A0ACC8EL97</accession>
<dbReference type="EMBL" id="KV748279">
    <property type="protein sequence ID" value="OCK86916.1"/>
    <property type="molecule type" value="Genomic_DNA"/>
</dbReference>
<keyword evidence="2" id="KW-1185">Reference proteome</keyword>
<sequence length="729" mass="76917">MLSHRAFIKRTSFKQSCLYFNNRSSHLFFSSSAKYGAYADTIPNLKIGKYTRVIYQGFTGKQATANAKQSIEYGTQIVGGVKPGTTGEHLGLPVLPSVKAAKEQLNPDATAIFVAARYAASAIEEAIEAEIPLIVAVAEHVPLHDVMRIHSILSTQSKSRLVGANAPGIISAIGRCRIGFQPLPTFSPGHVGIVAKSGTLSYETVASLTRAGLGQSLCIGVGGDVIAGTNFVDALTVFETDEDTETIILVGELGGTAEEEAAEWIKVYKKRVPNPKPIAALVAGFQAVPGRVMGHAGAWTGIGEGTSESKYKALESAGVTMVDHPAKFGNVMKGLLLGSGRSVYEIQKSVVNQRRSFHTSRSRPHVRLAPSRSASIPHRSLHLTTTQATDLLKNYGITISPDPSPTPSSSHFVGITVDRSSRSPCIVASPTTSPTQLAYRARRFPFDYRLGPSQATILAALEYLQLDAAPSSAKASAASLINSLWSLYQSKEALTLTVHLSLSTQQDSLILHNPSLTFDDAAFKSASRHPDIHSLRDLSAIPPAELEAEAHGIVYIPLPSPSAAAAQPLLIGTLVNGAGLAMNTCDVLAARLHASPAANFLDTGGKATAATIAASFKLVLADPRVGVVFVNIFGGLTLCDMIARGVVLAFKEVGVDKPVVVRLRGTNEEEGARILQGAGLPIGVFDGFEEAVGELGRLVEGQDGWGRGRLRGGVDESDVGIGIGIGRGD</sequence>
<gene>
    <name evidence="1" type="ORF">K441DRAFT_597082</name>
</gene>